<dbReference type="GO" id="GO:0016491">
    <property type="term" value="F:oxidoreductase activity"/>
    <property type="evidence" value="ECO:0007669"/>
    <property type="project" value="UniProtKB-KW"/>
</dbReference>
<sequence>MSSPANANERQADSAFARYPSLTGRTVLITGGATGIGASFVEHFAAQGARVAFFDLDASAGEALADELGDSRHKPLFLPCDLTDLDALKKAIADVRAALGPITVLVNNAANDKRHKIADVTPEFFDAGIAVNIRHQFFAAQAVVDDMKAAGGGSIINLGSISWMLKNGGYPVYVTSKAAVQGLTRGLARDLGPFNIRVNTLVPGWVMTEKQKRLWLDDAGREAIKQGQCIDSELMPEDLARMALFLASDDSRMITAQDVIVDGGWA</sequence>
<dbReference type="SUPFAM" id="SSF51735">
    <property type="entry name" value="NAD(P)-binding Rossmann-fold domains"/>
    <property type="match status" value="1"/>
</dbReference>
<keyword evidence="2 4" id="KW-0560">Oxidoreductase</keyword>
<dbReference type="InterPro" id="IPR002347">
    <property type="entry name" value="SDR_fam"/>
</dbReference>
<comment type="similarity">
    <text evidence="1">Belongs to the short-chain dehydrogenases/reductases (SDR) family.</text>
</comment>
<dbReference type="PROSITE" id="PS00061">
    <property type="entry name" value="ADH_SHORT"/>
    <property type="match status" value="1"/>
</dbReference>
<reference evidence="4" key="1">
    <citation type="submission" date="2021-04" db="EMBL/GenBank/DDBJ databases">
        <authorList>
            <person name="Vanwijnsberghe S."/>
        </authorList>
    </citation>
    <scope>NUCLEOTIDE SEQUENCE</scope>
    <source>
        <strain evidence="4">LMG 31841</strain>
    </source>
</reference>
<comment type="caution">
    <text evidence="4">The sequence shown here is derived from an EMBL/GenBank/DDBJ whole genome shotgun (WGS) entry which is preliminary data.</text>
</comment>
<evidence type="ECO:0000313" key="5">
    <source>
        <dbReference type="Proteomes" id="UP000789704"/>
    </source>
</evidence>
<evidence type="ECO:0000256" key="1">
    <source>
        <dbReference type="ARBA" id="ARBA00006484"/>
    </source>
</evidence>
<dbReference type="InterPro" id="IPR057326">
    <property type="entry name" value="KR_dom"/>
</dbReference>
<dbReference type="Proteomes" id="UP000789704">
    <property type="component" value="Unassembled WGS sequence"/>
</dbReference>
<dbReference type="SMART" id="SM00822">
    <property type="entry name" value="PKS_KR"/>
    <property type="match status" value="1"/>
</dbReference>
<dbReference type="EC" id="1.1.1.390" evidence="4"/>
<dbReference type="InterPro" id="IPR020904">
    <property type="entry name" value="Sc_DH/Rdtase_CS"/>
</dbReference>
<protein>
    <submittedName>
        <fullName evidence="4">Sulfoquinovose 1-dehydrogenase</fullName>
        <ecNumber evidence="4">1.1.1.390</ecNumber>
    </submittedName>
</protein>
<dbReference type="EMBL" id="CAJQZC010000001">
    <property type="protein sequence ID" value="CAG4885856.1"/>
    <property type="molecule type" value="Genomic_DNA"/>
</dbReference>
<dbReference type="PRINTS" id="PR00080">
    <property type="entry name" value="SDRFAMILY"/>
</dbReference>
<dbReference type="PANTHER" id="PTHR43639">
    <property type="entry name" value="OXIDOREDUCTASE, SHORT-CHAIN DEHYDROGENASE/REDUCTASE FAMILY (AFU_ORTHOLOGUE AFUA_5G02870)"/>
    <property type="match status" value="1"/>
</dbReference>
<dbReference type="PANTHER" id="PTHR43639:SF1">
    <property type="entry name" value="SHORT-CHAIN DEHYDROGENASE_REDUCTASE FAMILY PROTEIN"/>
    <property type="match status" value="1"/>
</dbReference>
<feature type="domain" description="Ketoreductase" evidence="3">
    <location>
        <begin position="25"/>
        <end position="205"/>
    </location>
</feature>
<dbReference type="FunFam" id="3.40.50.720:FF:000084">
    <property type="entry name" value="Short-chain dehydrogenase reductase"/>
    <property type="match status" value="1"/>
</dbReference>
<dbReference type="PRINTS" id="PR00081">
    <property type="entry name" value="GDHRDH"/>
</dbReference>
<keyword evidence="5" id="KW-1185">Reference proteome</keyword>
<dbReference type="Pfam" id="PF13561">
    <property type="entry name" value="adh_short_C2"/>
    <property type="match status" value="1"/>
</dbReference>
<evidence type="ECO:0000259" key="3">
    <source>
        <dbReference type="SMART" id="SM00822"/>
    </source>
</evidence>
<organism evidence="4 5">
    <name type="scientific">Paraburkholderia saeva</name>
    <dbReference type="NCBI Taxonomy" id="2777537"/>
    <lineage>
        <taxon>Bacteria</taxon>
        <taxon>Pseudomonadati</taxon>
        <taxon>Pseudomonadota</taxon>
        <taxon>Betaproteobacteria</taxon>
        <taxon>Burkholderiales</taxon>
        <taxon>Burkholderiaceae</taxon>
        <taxon>Paraburkholderia</taxon>
    </lineage>
</organism>
<dbReference type="InterPro" id="IPR036291">
    <property type="entry name" value="NAD(P)-bd_dom_sf"/>
</dbReference>
<evidence type="ECO:0000256" key="2">
    <source>
        <dbReference type="ARBA" id="ARBA00023002"/>
    </source>
</evidence>
<dbReference type="AlphaFoldDB" id="A0A9N8RR70"/>
<dbReference type="CDD" id="cd05233">
    <property type="entry name" value="SDR_c"/>
    <property type="match status" value="1"/>
</dbReference>
<evidence type="ECO:0000313" key="4">
    <source>
        <dbReference type="EMBL" id="CAG4885856.1"/>
    </source>
</evidence>
<dbReference type="RefSeq" id="WP_228874152.1">
    <property type="nucleotide sequence ID" value="NZ_CAJQYX010000016.1"/>
</dbReference>
<proteinExistence type="inferred from homology"/>
<accession>A0A9N8RR70</accession>
<name>A0A9N8RR70_9BURK</name>
<gene>
    <name evidence="4" type="ORF">LMG31841_00076</name>
</gene>
<dbReference type="Gene3D" id="3.40.50.720">
    <property type="entry name" value="NAD(P)-binding Rossmann-like Domain"/>
    <property type="match status" value="1"/>
</dbReference>